<evidence type="ECO:0000256" key="11">
    <source>
        <dbReference type="RuleBase" id="RU000682"/>
    </source>
</evidence>
<evidence type="ECO:0000256" key="4">
    <source>
        <dbReference type="ARBA" id="ARBA00022833"/>
    </source>
</evidence>
<dbReference type="PROSITE" id="PS00027">
    <property type="entry name" value="HOMEOBOX_1"/>
    <property type="match status" value="1"/>
</dbReference>
<evidence type="ECO:0000256" key="9">
    <source>
        <dbReference type="PROSITE-ProRule" id="PRU00108"/>
    </source>
</evidence>
<keyword evidence="3" id="KW-0677">Repeat</keyword>
<feature type="region of interest" description="Disordered" evidence="12">
    <location>
        <begin position="323"/>
        <end position="385"/>
    </location>
</feature>
<reference evidence="15" key="1">
    <citation type="submission" date="2023-10" db="EMBL/GenBank/DDBJ databases">
        <title>Genome assembly of Pristionchus species.</title>
        <authorList>
            <person name="Yoshida K."/>
            <person name="Sommer R.J."/>
        </authorList>
    </citation>
    <scope>NUCLEOTIDE SEQUENCE</scope>
    <source>
        <strain evidence="15">RS0144</strain>
    </source>
</reference>
<feature type="DNA-binding region" description="Homeobox" evidence="9">
    <location>
        <begin position="270"/>
        <end position="329"/>
    </location>
</feature>
<comment type="caution">
    <text evidence="15">The sequence shown here is derived from an EMBL/GenBank/DDBJ whole genome shotgun (WGS) entry which is preliminary data.</text>
</comment>
<evidence type="ECO:0000256" key="6">
    <source>
        <dbReference type="ARBA" id="ARBA00023125"/>
    </source>
</evidence>
<evidence type="ECO:0008006" key="17">
    <source>
        <dbReference type="Google" id="ProtNLM"/>
    </source>
</evidence>
<evidence type="ECO:0000313" key="16">
    <source>
        <dbReference type="Proteomes" id="UP001432027"/>
    </source>
</evidence>
<dbReference type="PROSITE" id="PS50023">
    <property type="entry name" value="LIM_DOMAIN_2"/>
    <property type="match status" value="2"/>
</dbReference>
<dbReference type="GO" id="GO:0000981">
    <property type="term" value="F:DNA-binding transcription factor activity, RNA polymerase II-specific"/>
    <property type="evidence" value="ECO:0007669"/>
    <property type="project" value="InterPro"/>
</dbReference>
<dbReference type="InterPro" id="IPR050453">
    <property type="entry name" value="LIM_Homeobox_TF"/>
</dbReference>
<evidence type="ECO:0000259" key="14">
    <source>
        <dbReference type="PROSITE" id="PS50071"/>
    </source>
</evidence>
<keyword evidence="5 10" id="KW-0440">LIM domain</keyword>
<dbReference type="FunFam" id="2.10.110.10:FF:000178">
    <property type="entry name" value="LIM domain family"/>
    <property type="match status" value="1"/>
</dbReference>
<dbReference type="Proteomes" id="UP001432027">
    <property type="component" value="Unassembled WGS sequence"/>
</dbReference>
<keyword evidence="4 10" id="KW-0862">Zinc</keyword>
<dbReference type="InterPro" id="IPR001781">
    <property type="entry name" value="Znf_LIM"/>
</dbReference>
<dbReference type="Gene3D" id="1.10.10.60">
    <property type="entry name" value="Homeodomain-like"/>
    <property type="match status" value="1"/>
</dbReference>
<keyword evidence="7 9" id="KW-0371">Homeobox</keyword>
<dbReference type="SMART" id="SM00132">
    <property type="entry name" value="LIM"/>
    <property type="match status" value="2"/>
</dbReference>
<keyword evidence="6 9" id="KW-0238">DNA-binding</keyword>
<evidence type="ECO:0000256" key="1">
    <source>
        <dbReference type="ARBA" id="ARBA00004123"/>
    </source>
</evidence>
<dbReference type="PANTHER" id="PTHR24208:SF166">
    <property type="entry name" value="LIM HOMEOBOX TRANSCRIPTION FACTOR 1 ALPHA, ISOFORM B"/>
    <property type="match status" value="1"/>
</dbReference>
<sequence>PSSSLLLLLFTIMGKDSREMRHLSTRVKRVRQPLLLPPSTLKKQRRPRNKRMTELGMRNVDLLDLDALNKLNPSTLTNTEEYIDFSSTSTPPDTNCDSIPTTSFLPLPPSSTSSSVSSSDSLFLCAGCGFSIQDRFVLKVNEETYHETCLRCFACQTPLSTSGTCFSKDGQIYCREDHASIFGRKCGRCGLILHPSDLVFRCVHTTYHQSCFSCVCCGLNFKKGDEYHIVNEDALCRNDYQLICAQQQQMHIPPSGIFDFDLSESNRKTPKRPRTILNAQQRRQFKAAFERSPKPCRKVREQLAKETGLSVRVVQVWFQNQRAKMKKQQRKEEKNGGSIEGECKGEVKSESEDEMDSDGEDLENSGDKGVIGSLDYKSDGNSLDGFPPSAFIPPITNGVPPPVAPLEKLYNMQHTYFSFS</sequence>
<comment type="subcellular location">
    <subcellularLocation>
        <location evidence="1 9 11">Nucleus</location>
    </subcellularLocation>
</comment>
<feature type="domain" description="LIM zinc-binding" evidence="13">
    <location>
        <begin position="123"/>
        <end position="184"/>
    </location>
</feature>
<proteinExistence type="predicted"/>
<feature type="non-terminal residue" evidence="15">
    <location>
        <position position="1"/>
    </location>
</feature>
<gene>
    <name evidence="15" type="ORF">PENTCL1PPCAC_26667</name>
</gene>
<evidence type="ECO:0000256" key="10">
    <source>
        <dbReference type="PROSITE-ProRule" id="PRU00125"/>
    </source>
</evidence>
<feature type="domain" description="Homeobox" evidence="14">
    <location>
        <begin position="268"/>
        <end position="328"/>
    </location>
</feature>
<dbReference type="GO" id="GO:0000977">
    <property type="term" value="F:RNA polymerase II transcription regulatory region sequence-specific DNA binding"/>
    <property type="evidence" value="ECO:0007669"/>
    <property type="project" value="TreeGrafter"/>
</dbReference>
<evidence type="ECO:0000256" key="7">
    <source>
        <dbReference type="ARBA" id="ARBA00023155"/>
    </source>
</evidence>
<keyword evidence="2 10" id="KW-0479">Metal-binding</keyword>
<dbReference type="PANTHER" id="PTHR24208">
    <property type="entry name" value="LIM/HOMEOBOX PROTEIN LHX"/>
    <property type="match status" value="1"/>
</dbReference>
<dbReference type="GO" id="GO:0005634">
    <property type="term" value="C:nucleus"/>
    <property type="evidence" value="ECO:0007669"/>
    <property type="project" value="UniProtKB-SubCell"/>
</dbReference>
<dbReference type="FunFam" id="1.10.10.60:FF:000448">
    <property type="entry name" value="LIM/homeobox protein Lhx4"/>
    <property type="match status" value="1"/>
</dbReference>
<evidence type="ECO:0000256" key="5">
    <source>
        <dbReference type="ARBA" id="ARBA00023038"/>
    </source>
</evidence>
<dbReference type="Pfam" id="PF00046">
    <property type="entry name" value="Homeodomain"/>
    <property type="match status" value="1"/>
</dbReference>
<evidence type="ECO:0000259" key="13">
    <source>
        <dbReference type="PROSITE" id="PS50023"/>
    </source>
</evidence>
<dbReference type="AlphaFoldDB" id="A0AAV5UDX1"/>
<dbReference type="SUPFAM" id="SSF46689">
    <property type="entry name" value="Homeodomain-like"/>
    <property type="match status" value="1"/>
</dbReference>
<dbReference type="EMBL" id="BTSX01000006">
    <property type="protein sequence ID" value="GMT04493.1"/>
    <property type="molecule type" value="Genomic_DNA"/>
</dbReference>
<feature type="domain" description="LIM zinc-binding" evidence="13">
    <location>
        <begin position="185"/>
        <end position="246"/>
    </location>
</feature>
<dbReference type="GO" id="GO:0046872">
    <property type="term" value="F:metal ion binding"/>
    <property type="evidence" value="ECO:0007669"/>
    <property type="project" value="UniProtKB-KW"/>
</dbReference>
<keyword evidence="16" id="KW-1185">Reference proteome</keyword>
<evidence type="ECO:0000256" key="2">
    <source>
        <dbReference type="ARBA" id="ARBA00022723"/>
    </source>
</evidence>
<dbReference type="Gene3D" id="2.10.110.10">
    <property type="entry name" value="Cysteine Rich Protein"/>
    <property type="match status" value="2"/>
</dbReference>
<dbReference type="InterPro" id="IPR009057">
    <property type="entry name" value="Homeodomain-like_sf"/>
</dbReference>
<dbReference type="SUPFAM" id="SSF57716">
    <property type="entry name" value="Glucocorticoid receptor-like (DNA-binding domain)"/>
    <property type="match status" value="2"/>
</dbReference>
<feature type="compositionally biased region" description="Basic and acidic residues" evidence="12">
    <location>
        <begin position="330"/>
        <end position="350"/>
    </location>
</feature>
<evidence type="ECO:0000256" key="12">
    <source>
        <dbReference type="SAM" id="MobiDB-lite"/>
    </source>
</evidence>
<accession>A0AAV5UDX1</accession>
<name>A0AAV5UDX1_9BILA</name>
<organism evidence="15 16">
    <name type="scientific">Pristionchus entomophagus</name>
    <dbReference type="NCBI Taxonomy" id="358040"/>
    <lineage>
        <taxon>Eukaryota</taxon>
        <taxon>Metazoa</taxon>
        <taxon>Ecdysozoa</taxon>
        <taxon>Nematoda</taxon>
        <taxon>Chromadorea</taxon>
        <taxon>Rhabditida</taxon>
        <taxon>Rhabditina</taxon>
        <taxon>Diplogasteromorpha</taxon>
        <taxon>Diplogasteroidea</taxon>
        <taxon>Neodiplogasteridae</taxon>
        <taxon>Pristionchus</taxon>
    </lineage>
</organism>
<dbReference type="CDD" id="cd00086">
    <property type="entry name" value="homeodomain"/>
    <property type="match status" value="1"/>
</dbReference>
<feature type="compositionally biased region" description="Acidic residues" evidence="12">
    <location>
        <begin position="351"/>
        <end position="364"/>
    </location>
</feature>
<keyword evidence="8 9" id="KW-0539">Nucleus</keyword>
<dbReference type="GO" id="GO:0030182">
    <property type="term" value="P:neuron differentiation"/>
    <property type="evidence" value="ECO:0007669"/>
    <property type="project" value="TreeGrafter"/>
</dbReference>
<dbReference type="PROSITE" id="PS50071">
    <property type="entry name" value="HOMEOBOX_2"/>
    <property type="match status" value="1"/>
</dbReference>
<dbReference type="PROSITE" id="PS00478">
    <property type="entry name" value="LIM_DOMAIN_1"/>
    <property type="match status" value="1"/>
</dbReference>
<dbReference type="SMART" id="SM00389">
    <property type="entry name" value="HOX"/>
    <property type="match status" value="1"/>
</dbReference>
<dbReference type="InterPro" id="IPR001356">
    <property type="entry name" value="HD"/>
</dbReference>
<evidence type="ECO:0000256" key="8">
    <source>
        <dbReference type="ARBA" id="ARBA00023242"/>
    </source>
</evidence>
<protein>
    <recommendedName>
        <fullName evidence="17">Lim-6</fullName>
    </recommendedName>
</protein>
<dbReference type="Pfam" id="PF00412">
    <property type="entry name" value="LIM"/>
    <property type="match status" value="2"/>
</dbReference>
<evidence type="ECO:0000313" key="15">
    <source>
        <dbReference type="EMBL" id="GMT04493.1"/>
    </source>
</evidence>
<dbReference type="InterPro" id="IPR017970">
    <property type="entry name" value="Homeobox_CS"/>
</dbReference>
<evidence type="ECO:0000256" key="3">
    <source>
        <dbReference type="ARBA" id="ARBA00022737"/>
    </source>
</evidence>